<dbReference type="Gene3D" id="1.10.10.10">
    <property type="entry name" value="Winged helix-like DNA-binding domain superfamily/Winged helix DNA-binding domain"/>
    <property type="match status" value="1"/>
</dbReference>
<gene>
    <name evidence="5" type="ORF">COB13_13440</name>
</gene>
<evidence type="ECO:0000313" key="5">
    <source>
        <dbReference type="EMBL" id="PCI98445.1"/>
    </source>
</evidence>
<evidence type="ECO:0000256" key="1">
    <source>
        <dbReference type="ARBA" id="ARBA00023015"/>
    </source>
</evidence>
<accession>A0A2A4YVX3</accession>
<dbReference type="AlphaFoldDB" id="A0A2A4YVX3"/>
<name>A0A2A4YVX3_9PROT</name>
<protein>
    <recommendedName>
        <fullName evidence="4">HTH gntR-type domain-containing protein</fullName>
    </recommendedName>
</protein>
<dbReference type="Gene3D" id="1.20.120.530">
    <property type="entry name" value="GntR ligand-binding domain-like"/>
    <property type="match status" value="1"/>
</dbReference>
<keyword evidence="2" id="KW-0238">DNA-binding</keyword>
<dbReference type="SUPFAM" id="SSF46785">
    <property type="entry name" value="Winged helix' DNA-binding domain"/>
    <property type="match status" value="1"/>
</dbReference>
<dbReference type="SMART" id="SM00345">
    <property type="entry name" value="HTH_GNTR"/>
    <property type="match status" value="1"/>
</dbReference>
<keyword evidence="1" id="KW-0805">Transcription regulation</keyword>
<organism evidence="5">
    <name type="scientific">OCS116 cluster bacterium</name>
    <dbReference type="NCBI Taxonomy" id="2030921"/>
    <lineage>
        <taxon>Bacteria</taxon>
        <taxon>Pseudomonadati</taxon>
        <taxon>Pseudomonadota</taxon>
        <taxon>Alphaproteobacteria</taxon>
        <taxon>OCS116 cluster</taxon>
    </lineage>
</organism>
<dbReference type="SMART" id="SM00895">
    <property type="entry name" value="FCD"/>
    <property type="match status" value="1"/>
</dbReference>
<dbReference type="Pfam" id="PF07729">
    <property type="entry name" value="FCD"/>
    <property type="match status" value="1"/>
</dbReference>
<dbReference type="InterPro" id="IPR008920">
    <property type="entry name" value="TF_FadR/GntR_C"/>
</dbReference>
<evidence type="ECO:0000259" key="4">
    <source>
        <dbReference type="PROSITE" id="PS50949"/>
    </source>
</evidence>
<reference key="1">
    <citation type="submission" date="2017-08" db="EMBL/GenBank/DDBJ databases">
        <title>A dynamic microbial community with high functional redundancy inhabits the cold, oxic subseafloor aquifer.</title>
        <authorList>
            <person name="Tully B.J."/>
            <person name="Wheat C.G."/>
            <person name="Glazer B.T."/>
            <person name="Huber J.A."/>
        </authorList>
    </citation>
    <scope>NUCLEOTIDE SEQUENCE [LARGE SCALE GENOMIC DNA]</scope>
</reference>
<dbReference type="GO" id="GO:0003700">
    <property type="term" value="F:DNA-binding transcription factor activity"/>
    <property type="evidence" value="ECO:0007669"/>
    <property type="project" value="InterPro"/>
</dbReference>
<dbReference type="InterPro" id="IPR000524">
    <property type="entry name" value="Tscrpt_reg_HTH_GntR"/>
</dbReference>
<dbReference type="PANTHER" id="PTHR43537:SF5">
    <property type="entry name" value="UXU OPERON TRANSCRIPTIONAL REGULATOR"/>
    <property type="match status" value="1"/>
</dbReference>
<dbReference type="PANTHER" id="PTHR43537">
    <property type="entry name" value="TRANSCRIPTIONAL REGULATOR, GNTR FAMILY"/>
    <property type="match status" value="1"/>
</dbReference>
<dbReference type="PROSITE" id="PS50949">
    <property type="entry name" value="HTH_GNTR"/>
    <property type="match status" value="1"/>
</dbReference>
<reference evidence="5" key="2">
    <citation type="journal article" date="2018" name="ISME J.">
        <title>A dynamic microbial community with high functional redundancy inhabits the cold, oxic subseafloor aquifer.</title>
        <authorList>
            <person name="Tully B.J."/>
            <person name="Wheat C.G."/>
            <person name="Glazer B.T."/>
            <person name="Huber J.A."/>
        </authorList>
    </citation>
    <scope>NUCLEOTIDE SEQUENCE</scope>
    <source>
        <strain evidence="5">NORP83</strain>
    </source>
</reference>
<proteinExistence type="predicted"/>
<evidence type="ECO:0000256" key="3">
    <source>
        <dbReference type="ARBA" id="ARBA00023163"/>
    </source>
</evidence>
<sequence>MPLMSTKPFNAKISDRIIDHIQTQMAEGILNAGDKLPSERKLAAVFNASRASIREAIGLMEAKGMVKIRHGASTIILDIFTPKLIDPLQDLVKTNQSLALDVIAVRHLLEVEATILAAQNADNDALKPIENALIHLLNCDRKNAEIQVKADMDFHLAIADASQNIVLAKMLRSMGNLVEHEMLKTVTVAMQKTNGQNKLNAQHQQIYQAIKNGNFQQAERAARTHLEFVQNYLN</sequence>
<dbReference type="CDD" id="cd07377">
    <property type="entry name" value="WHTH_GntR"/>
    <property type="match status" value="1"/>
</dbReference>
<dbReference type="PRINTS" id="PR00035">
    <property type="entry name" value="HTHGNTR"/>
</dbReference>
<keyword evidence="3" id="KW-0804">Transcription</keyword>
<dbReference type="InterPro" id="IPR036390">
    <property type="entry name" value="WH_DNA-bd_sf"/>
</dbReference>
<dbReference type="EMBL" id="NVUS01000021">
    <property type="protein sequence ID" value="PCI98445.1"/>
    <property type="molecule type" value="Genomic_DNA"/>
</dbReference>
<dbReference type="SUPFAM" id="SSF48008">
    <property type="entry name" value="GntR ligand-binding domain-like"/>
    <property type="match status" value="1"/>
</dbReference>
<dbReference type="InterPro" id="IPR036388">
    <property type="entry name" value="WH-like_DNA-bd_sf"/>
</dbReference>
<evidence type="ECO:0000256" key="2">
    <source>
        <dbReference type="ARBA" id="ARBA00023125"/>
    </source>
</evidence>
<dbReference type="InterPro" id="IPR011711">
    <property type="entry name" value="GntR_C"/>
</dbReference>
<feature type="domain" description="HTH gntR-type" evidence="4">
    <location>
        <begin position="11"/>
        <end position="79"/>
    </location>
</feature>
<dbReference type="Pfam" id="PF00392">
    <property type="entry name" value="GntR"/>
    <property type="match status" value="1"/>
</dbReference>
<comment type="caution">
    <text evidence="5">The sequence shown here is derived from an EMBL/GenBank/DDBJ whole genome shotgun (WGS) entry which is preliminary data.</text>
</comment>
<dbReference type="GO" id="GO:0003677">
    <property type="term" value="F:DNA binding"/>
    <property type="evidence" value="ECO:0007669"/>
    <property type="project" value="UniProtKB-KW"/>
</dbReference>